<dbReference type="Gene3D" id="1.10.3990.20">
    <property type="entry name" value="protein bp1543"/>
    <property type="match status" value="1"/>
</dbReference>
<dbReference type="Proteomes" id="UP000184221">
    <property type="component" value="Unassembled WGS sequence"/>
</dbReference>
<feature type="domain" description="Ribbon-helix-helix" evidence="1">
    <location>
        <begin position="5"/>
        <end position="69"/>
    </location>
</feature>
<dbReference type="OrthoDB" id="7477016at2"/>
<evidence type="ECO:0000313" key="3">
    <source>
        <dbReference type="Proteomes" id="UP000184221"/>
    </source>
</evidence>
<evidence type="ECO:0000313" key="2">
    <source>
        <dbReference type="EMBL" id="SHH79957.1"/>
    </source>
</evidence>
<proteinExistence type="predicted"/>
<name>A0A1M5VXM2_9RHOB</name>
<sequence length="77" mass="8467">MSGRPVKRSLTLRGHRTSVSLEDAFWRAFRDIAAEKDMPINALAAEIDEGRGMDVGLASAIRVFVLAYYQAQVTPGD</sequence>
<gene>
    <name evidence="2" type="ORF">SAMN05443551_3137</name>
</gene>
<dbReference type="AlphaFoldDB" id="A0A1M5VXM2"/>
<dbReference type="InterPro" id="IPR027373">
    <property type="entry name" value="RHH_dom"/>
</dbReference>
<dbReference type="EMBL" id="FQXC01000004">
    <property type="protein sequence ID" value="SHH79957.1"/>
    <property type="molecule type" value="Genomic_DNA"/>
</dbReference>
<protein>
    <submittedName>
        <fullName evidence="2">Ribbon-helix-helix domain-containing protein</fullName>
    </submittedName>
</protein>
<accession>A0A1M5VXM2</accession>
<dbReference type="InterPro" id="IPR038268">
    <property type="entry name" value="RHH_sf"/>
</dbReference>
<evidence type="ECO:0000259" key="1">
    <source>
        <dbReference type="Pfam" id="PF13467"/>
    </source>
</evidence>
<dbReference type="STRING" id="996342.SAMN05443551_3137"/>
<dbReference type="Pfam" id="PF13467">
    <property type="entry name" value="RHH_4"/>
    <property type="match status" value="1"/>
</dbReference>
<keyword evidence="3" id="KW-1185">Reference proteome</keyword>
<reference evidence="2 3" key="1">
    <citation type="submission" date="2016-11" db="EMBL/GenBank/DDBJ databases">
        <authorList>
            <person name="Jaros S."/>
            <person name="Januszkiewicz K."/>
            <person name="Wedrychowicz H."/>
        </authorList>
    </citation>
    <scope>NUCLEOTIDE SEQUENCE [LARGE SCALE GENOMIC DNA]</scope>
    <source>
        <strain evidence="2 3">DSM 29431</strain>
    </source>
</reference>
<dbReference type="RefSeq" id="WP_072778926.1">
    <property type="nucleotide sequence ID" value="NZ_FQXC01000004.1"/>
</dbReference>
<organism evidence="2 3">
    <name type="scientific">Marivita hallyeonensis</name>
    <dbReference type="NCBI Taxonomy" id="996342"/>
    <lineage>
        <taxon>Bacteria</taxon>
        <taxon>Pseudomonadati</taxon>
        <taxon>Pseudomonadota</taxon>
        <taxon>Alphaproteobacteria</taxon>
        <taxon>Rhodobacterales</taxon>
        <taxon>Roseobacteraceae</taxon>
        <taxon>Marivita</taxon>
    </lineage>
</organism>